<evidence type="ECO:0000256" key="1">
    <source>
        <dbReference type="SAM" id="Phobius"/>
    </source>
</evidence>
<keyword evidence="1" id="KW-0472">Membrane</keyword>
<protein>
    <submittedName>
        <fullName evidence="2">Uncharacterized protein</fullName>
    </submittedName>
</protein>
<organism evidence="2">
    <name type="scientific">Thermofilum pendens</name>
    <dbReference type="NCBI Taxonomy" id="2269"/>
    <lineage>
        <taxon>Archaea</taxon>
        <taxon>Thermoproteota</taxon>
        <taxon>Thermoprotei</taxon>
        <taxon>Thermofilales</taxon>
        <taxon>Thermofilaceae</taxon>
        <taxon>Thermofilum</taxon>
    </lineage>
</organism>
<sequence length="73" mass="7837">MSGVRLLKAWAGLTALVAAAWLLVLLFIYALNLLLPAILNTALRALLGLILLGGWIACMALLVEAVRRRIGRA</sequence>
<evidence type="ECO:0000313" key="2">
    <source>
        <dbReference type="EMBL" id="HEB48222.1"/>
    </source>
</evidence>
<comment type="caution">
    <text evidence="2">The sequence shown here is derived from an EMBL/GenBank/DDBJ whole genome shotgun (WGS) entry which is preliminary data.</text>
</comment>
<feature type="transmembrane region" description="Helical" evidence="1">
    <location>
        <begin position="42"/>
        <end position="63"/>
    </location>
</feature>
<name>A0A7C1TA58_THEPE</name>
<keyword evidence="1" id="KW-1133">Transmembrane helix</keyword>
<feature type="transmembrane region" description="Helical" evidence="1">
    <location>
        <begin position="7"/>
        <end position="30"/>
    </location>
</feature>
<keyword evidence="1" id="KW-0812">Transmembrane</keyword>
<reference evidence="2" key="1">
    <citation type="journal article" date="2020" name="mSystems">
        <title>Genome- and Community-Level Interaction Insights into Carbon Utilization and Element Cycling Functions of Hydrothermarchaeota in Hydrothermal Sediment.</title>
        <authorList>
            <person name="Zhou Z."/>
            <person name="Liu Y."/>
            <person name="Xu W."/>
            <person name="Pan J."/>
            <person name="Luo Z.H."/>
            <person name="Li M."/>
        </authorList>
    </citation>
    <scope>NUCLEOTIDE SEQUENCE [LARGE SCALE GENOMIC DNA]</scope>
    <source>
        <strain evidence="2">SpSt-25</strain>
    </source>
</reference>
<dbReference type="EMBL" id="DSKP01000011">
    <property type="protein sequence ID" value="HEB48222.1"/>
    <property type="molecule type" value="Genomic_DNA"/>
</dbReference>
<gene>
    <name evidence="2" type="ORF">ENP77_00255</name>
</gene>
<accession>A0A7C1TA58</accession>
<dbReference type="AlphaFoldDB" id="A0A7C1TA58"/>
<proteinExistence type="predicted"/>